<accession>A0A9W6UE63</accession>
<name>A0A9W6UE63_9STRA</name>
<feature type="repeat" description="ANK" evidence="3">
    <location>
        <begin position="140"/>
        <end position="172"/>
    </location>
</feature>
<sequence length="193" mass="21437">MELTAPRYCEDSPNQIQITRALLAIVAHLDVISMVGFKKVNVPFSDDDFAELEAFVVGVCRFLIDEAGSDVKYRENMLKDANTPLTYAVRSGCYAIAKLFLDRGTDNFSKVQALWWAADIGDYDMIKFLLDNGADVQGTDGTTALTSAVHSRNYRIVKKLMAAGVDISRRDGSGRTAAEIAEFENLHRMAEMR</sequence>
<dbReference type="AlphaFoldDB" id="A0A9W6UE63"/>
<dbReference type="Proteomes" id="UP001165083">
    <property type="component" value="Unassembled WGS sequence"/>
</dbReference>
<dbReference type="PANTHER" id="PTHR24198:SF165">
    <property type="entry name" value="ANKYRIN REPEAT-CONTAINING PROTEIN-RELATED"/>
    <property type="match status" value="1"/>
</dbReference>
<feature type="repeat" description="ANK" evidence="3">
    <location>
        <begin position="80"/>
        <end position="106"/>
    </location>
</feature>
<evidence type="ECO:0000256" key="2">
    <source>
        <dbReference type="ARBA" id="ARBA00023043"/>
    </source>
</evidence>
<reference evidence="4" key="1">
    <citation type="submission" date="2023-04" db="EMBL/GenBank/DDBJ databases">
        <title>Phytophthora lilii NBRC 32176.</title>
        <authorList>
            <person name="Ichikawa N."/>
            <person name="Sato H."/>
            <person name="Tonouchi N."/>
        </authorList>
    </citation>
    <scope>NUCLEOTIDE SEQUENCE</scope>
    <source>
        <strain evidence="4">NBRC 32176</strain>
    </source>
</reference>
<dbReference type="OrthoDB" id="111845at2759"/>
<dbReference type="Gene3D" id="1.25.40.20">
    <property type="entry name" value="Ankyrin repeat-containing domain"/>
    <property type="match status" value="1"/>
</dbReference>
<comment type="caution">
    <text evidence="4">The sequence shown here is derived from an EMBL/GenBank/DDBJ whole genome shotgun (WGS) entry which is preliminary data.</text>
</comment>
<organism evidence="4 5">
    <name type="scientific">Phytophthora lilii</name>
    <dbReference type="NCBI Taxonomy" id="2077276"/>
    <lineage>
        <taxon>Eukaryota</taxon>
        <taxon>Sar</taxon>
        <taxon>Stramenopiles</taxon>
        <taxon>Oomycota</taxon>
        <taxon>Peronosporomycetes</taxon>
        <taxon>Peronosporales</taxon>
        <taxon>Peronosporaceae</taxon>
        <taxon>Phytophthora</taxon>
    </lineage>
</organism>
<evidence type="ECO:0000313" key="5">
    <source>
        <dbReference type="Proteomes" id="UP001165083"/>
    </source>
</evidence>
<proteinExistence type="predicted"/>
<keyword evidence="5" id="KW-1185">Reference proteome</keyword>
<feature type="repeat" description="ANK" evidence="3">
    <location>
        <begin position="109"/>
        <end position="141"/>
    </location>
</feature>
<dbReference type="Pfam" id="PF13606">
    <property type="entry name" value="Ank_3"/>
    <property type="match status" value="1"/>
</dbReference>
<dbReference type="PROSITE" id="PS50297">
    <property type="entry name" value="ANK_REP_REGION"/>
    <property type="match status" value="2"/>
</dbReference>
<protein>
    <submittedName>
        <fullName evidence="4">Unnamed protein product</fullName>
    </submittedName>
</protein>
<dbReference type="InterPro" id="IPR002110">
    <property type="entry name" value="Ankyrin_rpt"/>
</dbReference>
<evidence type="ECO:0000313" key="4">
    <source>
        <dbReference type="EMBL" id="GMF30618.1"/>
    </source>
</evidence>
<evidence type="ECO:0000256" key="1">
    <source>
        <dbReference type="ARBA" id="ARBA00022737"/>
    </source>
</evidence>
<dbReference type="SMART" id="SM00248">
    <property type="entry name" value="ANK"/>
    <property type="match status" value="3"/>
</dbReference>
<gene>
    <name evidence="4" type="ORF">Plil01_001308000</name>
</gene>
<keyword evidence="2 3" id="KW-0040">ANK repeat</keyword>
<keyword evidence="1" id="KW-0677">Repeat</keyword>
<dbReference type="InterPro" id="IPR036770">
    <property type="entry name" value="Ankyrin_rpt-contain_sf"/>
</dbReference>
<dbReference type="EMBL" id="BSXW01000851">
    <property type="protein sequence ID" value="GMF30618.1"/>
    <property type="molecule type" value="Genomic_DNA"/>
</dbReference>
<dbReference type="PROSITE" id="PS50088">
    <property type="entry name" value="ANK_REPEAT"/>
    <property type="match status" value="3"/>
</dbReference>
<dbReference type="Pfam" id="PF12796">
    <property type="entry name" value="Ank_2"/>
    <property type="match status" value="1"/>
</dbReference>
<dbReference type="SUPFAM" id="SSF48403">
    <property type="entry name" value="Ankyrin repeat"/>
    <property type="match status" value="1"/>
</dbReference>
<evidence type="ECO:0000256" key="3">
    <source>
        <dbReference type="PROSITE-ProRule" id="PRU00023"/>
    </source>
</evidence>
<dbReference type="PANTHER" id="PTHR24198">
    <property type="entry name" value="ANKYRIN REPEAT AND PROTEIN KINASE DOMAIN-CONTAINING PROTEIN"/>
    <property type="match status" value="1"/>
</dbReference>